<comment type="similarity">
    <text evidence="1">Belongs to the HAM1 NTPase family.</text>
</comment>
<dbReference type="InterPro" id="IPR029001">
    <property type="entry name" value="ITPase-like_fam"/>
</dbReference>
<name>A0A2W5BPL3_9BACT</name>
<evidence type="ECO:0000256" key="2">
    <source>
        <dbReference type="ARBA" id="ARBA00022801"/>
    </source>
</evidence>
<organism evidence="4 5">
    <name type="scientific">Micavibrio aeruginosavorus</name>
    <dbReference type="NCBI Taxonomy" id="349221"/>
    <lineage>
        <taxon>Bacteria</taxon>
        <taxon>Pseudomonadati</taxon>
        <taxon>Bdellovibrionota</taxon>
        <taxon>Bdellovibrionia</taxon>
        <taxon>Bdellovibrionales</taxon>
        <taxon>Pseudobdellovibrionaceae</taxon>
        <taxon>Micavibrio</taxon>
    </lineage>
</organism>
<sequence>MIETLVIASHNKGKLKEFETLLKGLVGEVKSAGDLGLIEPEETGTTFLKNATMKAVTAMKACGLPCLSDDSGLSVNALGGEPGVYSADWAGPEKNFKKAMQDVHDKMGDAGDRSAYFTSVLVLAYPDGRIESFEGRVDGQICWPPRGVE</sequence>
<dbReference type="Gene3D" id="3.90.950.10">
    <property type="match status" value="1"/>
</dbReference>
<evidence type="ECO:0000313" key="5">
    <source>
        <dbReference type="Proteomes" id="UP000249557"/>
    </source>
</evidence>
<dbReference type="SUPFAM" id="SSF52972">
    <property type="entry name" value="ITPase-like"/>
    <property type="match status" value="1"/>
</dbReference>
<dbReference type="GO" id="GO:0009143">
    <property type="term" value="P:nucleoside triphosphate catabolic process"/>
    <property type="evidence" value="ECO:0007669"/>
    <property type="project" value="InterPro"/>
</dbReference>
<evidence type="ECO:0000256" key="3">
    <source>
        <dbReference type="ARBA" id="ARBA00023080"/>
    </source>
</evidence>
<protein>
    <submittedName>
        <fullName evidence="4">Non-canonical purine NTP pyrophosphatase</fullName>
    </submittedName>
</protein>
<evidence type="ECO:0000256" key="1">
    <source>
        <dbReference type="ARBA" id="ARBA00008023"/>
    </source>
</evidence>
<dbReference type="Proteomes" id="UP000249557">
    <property type="component" value="Unassembled WGS sequence"/>
</dbReference>
<dbReference type="CDD" id="cd00515">
    <property type="entry name" value="HAM1"/>
    <property type="match status" value="1"/>
</dbReference>
<dbReference type="GO" id="GO:0009117">
    <property type="term" value="P:nucleotide metabolic process"/>
    <property type="evidence" value="ECO:0007669"/>
    <property type="project" value="UniProtKB-KW"/>
</dbReference>
<accession>A0A2W5BPL3</accession>
<dbReference type="Pfam" id="PF01725">
    <property type="entry name" value="Ham1p_like"/>
    <property type="match status" value="1"/>
</dbReference>
<evidence type="ECO:0000313" key="4">
    <source>
        <dbReference type="EMBL" id="PZO83328.1"/>
    </source>
</evidence>
<dbReference type="InterPro" id="IPR002637">
    <property type="entry name" value="RdgB/HAM1"/>
</dbReference>
<dbReference type="GO" id="GO:0005829">
    <property type="term" value="C:cytosol"/>
    <property type="evidence" value="ECO:0007669"/>
    <property type="project" value="TreeGrafter"/>
</dbReference>
<gene>
    <name evidence="4" type="ORF">DI626_09125</name>
</gene>
<dbReference type="PANTHER" id="PTHR11067:SF9">
    <property type="entry name" value="INOSINE TRIPHOSPHATE PYROPHOSPHATASE"/>
    <property type="match status" value="1"/>
</dbReference>
<dbReference type="PANTHER" id="PTHR11067">
    <property type="entry name" value="INOSINE TRIPHOSPHATE PYROPHOSPHATASE/HAM1 PROTEIN"/>
    <property type="match status" value="1"/>
</dbReference>
<dbReference type="AlphaFoldDB" id="A0A2W5BPL3"/>
<comment type="caution">
    <text evidence="4">The sequence shown here is derived from an EMBL/GenBank/DDBJ whole genome shotgun (WGS) entry which is preliminary data.</text>
</comment>
<feature type="non-terminal residue" evidence="4">
    <location>
        <position position="149"/>
    </location>
</feature>
<proteinExistence type="inferred from homology"/>
<keyword evidence="3" id="KW-0546">Nucleotide metabolism</keyword>
<keyword evidence="2" id="KW-0378">Hydrolase</keyword>
<dbReference type="EMBL" id="QFNK01000214">
    <property type="protein sequence ID" value="PZO83328.1"/>
    <property type="molecule type" value="Genomic_DNA"/>
</dbReference>
<reference evidence="4 5" key="1">
    <citation type="submission" date="2017-08" db="EMBL/GenBank/DDBJ databases">
        <title>Infants hospitalized years apart are colonized by the same room-sourced microbial strains.</title>
        <authorList>
            <person name="Brooks B."/>
            <person name="Olm M.R."/>
            <person name="Firek B.A."/>
            <person name="Baker R."/>
            <person name="Thomas B.C."/>
            <person name="Morowitz M.J."/>
            <person name="Banfield J.F."/>
        </authorList>
    </citation>
    <scope>NUCLEOTIDE SEQUENCE [LARGE SCALE GENOMIC DNA]</scope>
    <source>
        <strain evidence="4">S2_018_000_R2_104</strain>
    </source>
</reference>
<dbReference type="GO" id="GO:0047429">
    <property type="term" value="F:nucleoside triphosphate diphosphatase activity"/>
    <property type="evidence" value="ECO:0007669"/>
    <property type="project" value="InterPro"/>
</dbReference>